<dbReference type="Proteomes" id="UP000245921">
    <property type="component" value="Unassembled WGS sequence"/>
</dbReference>
<dbReference type="InterPro" id="IPR036640">
    <property type="entry name" value="ABC1_TM_sf"/>
</dbReference>
<evidence type="ECO:0000313" key="11">
    <source>
        <dbReference type="EMBL" id="PWJ95260.1"/>
    </source>
</evidence>
<dbReference type="EMBL" id="QGGI01000006">
    <property type="protein sequence ID" value="PWJ95260.1"/>
    <property type="molecule type" value="Genomic_DNA"/>
</dbReference>
<evidence type="ECO:0000259" key="10">
    <source>
        <dbReference type="PROSITE" id="PS50929"/>
    </source>
</evidence>
<feature type="transmembrane region" description="Helical" evidence="8">
    <location>
        <begin position="71"/>
        <end position="89"/>
    </location>
</feature>
<comment type="subcellular location">
    <subcellularLocation>
        <location evidence="1">Cell membrane</location>
        <topology evidence="1">Multi-pass membrane protein</topology>
    </subcellularLocation>
</comment>
<dbReference type="SUPFAM" id="SSF90123">
    <property type="entry name" value="ABC transporter transmembrane region"/>
    <property type="match status" value="1"/>
</dbReference>
<dbReference type="Gene3D" id="1.20.1560.10">
    <property type="entry name" value="ABC transporter type 1, transmembrane domain"/>
    <property type="match status" value="1"/>
</dbReference>
<dbReference type="GO" id="GO:0005886">
    <property type="term" value="C:plasma membrane"/>
    <property type="evidence" value="ECO:0007669"/>
    <property type="project" value="UniProtKB-SubCell"/>
</dbReference>
<feature type="domain" description="ABC transporter" evidence="9">
    <location>
        <begin position="351"/>
        <end position="585"/>
    </location>
</feature>
<evidence type="ECO:0000256" key="3">
    <source>
        <dbReference type="ARBA" id="ARBA00022692"/>
    </source>
</evidence>
<evidence type="ECO:0000313" key="12">
    <source>
        <dbReference type="Proteomes" id="UP000245921"/>
    </source>
</evidence>
<sequence>MAYNASKLDEKTIRMSRKELFKRLFSYLKPFKKTIILITFVMIIIMFVNLLNPYILKISIDNYIKNSDVKGLLIIGIIGIILNIISSILSRYRIVTMGDITNKIVVNIRHDLYKHIQKLSFDFFDERPVGKILARVIGDINSLQNFFHSIIVNFFPEILTIITVTIIMLIMNYKLAIVTLLVIPLLIMTLAVIQILVRKRWENFRKKRSNLNSYTHEEFSGIKVIQAFNAEKKAENTFFNYVDEMVNSFINAVRLQDFLDPAIFISQGVGLVIIYTYSFNLIKNNQLTIGELFAFTWYMSIFWRPIFNIANFYNNLITSFSAADRVFEIFNIKPSVKDTKENKMPEIKGEIEFKDVNFSYDREKKVLKSINFKVKEGESIALVGPTGAGKTTIINLLSRFYDPSEGQILVDGKDIKDYSIESYREQMGIMLQDTFLFSTTIKENIIYSNPNINEKEIVKSSIAIGSHTFIQNLEKKYDTNVNERGTRLSVGQRQLISLTRAMIANPKILILDEATSNIDTETEQKVQQGIKELLKNRTSFIIAHRLSTIRDCDKIFYIDNGEIEEMGTHMQLMEKQGKYYELYMTQFKFLKEGV</sequence>
<dbReference type="PROSITE" id="PS50893">
    <property type="entry name" value="ABC_TRANSPORTER_2"/>
    <property type="match status" value="1"/>
</dbReference>
<accession>A0AA45C7D6</accession>
<comment type="caution">
    <text evidence="11">The sequence shown here is derived from an EMBL/GenBank/DDBJ whole genome shotgun (WGS) entry which is preliminary data.</text>
</comment>
<dbReference type="SMART" id="SM00382">
    <property type="entry name" value="AAA"/>
    <property type="match status" value="1"/>
</dbReference>
<dbReference type="CDD" id="cd18545">
    <property type="entry name" value="ABC_6TM_YknV_like"/>
    <property type="match status" value="1"/>
</dbReference>
<dbReference type="Pfam" id="PF00005">
    <property type="entry name" value="ABC_tran"/>
    <property type="match status" value="1"/>
</dbReference>
<evidence type="ECO:0000256" key="1">
    <source>
        <dbReference type="ARBA" id="ARBA00004651"/>
    </source>
</evidence>
<dbReference type="InterPro" id="IPR039421">
    <property type="entry name" value="Type_1_exporter"/>
</dbReference>
<evidence type="ECO:0000256" key="8">
    <source>
        <dbReference type="SAM" id="Phobius"/>
    </source>
</evidence>
<feature type="transmembrane region" description="Helical" evidence="8">
    <location>
        <begin position="177"/>
        <end position="197"/>
    </location>
</feature>
<evidence type="ECO:0000256" key="4">
    <source>
        <dbReference type="ARBA" id="ARBA00022741"/>
    </source>
</evidence>
<keyword evidence="3 8" id="KW-0812">Transmembrane</keyword>
<evidence type="ECO:0000256" key="7">
    <source>
        <dbReference type="ARBA" id="ARBA00023136"/>
    </source>
</evidence>
<keyword evidence="4" id="KW-0547">Nucleotide-binding</keyword>
<evidence type="ECO:0000256" key="2">
    <source>
        <dbReference type="ARBA" id="ARBA00022448"/>
    </source>
</evidence>
<keyword evidence="5 11" id="KW-0067">ATP-binding</keyword>
<feature type="domain" description="ABC transmembrane type-1" evidence="10">
    <location>
        <begin position="36"/>
        <end position="318"/>
    </location>
</feature>
<dbReference type="InterPro" id="IPR003439">
    <property type="entry name" value="ABC_transporter-like_ATP-bd"/>
</dbReference>
<dbReference type="Pfam" id="PF00664">
    <property type="entry name" value="ABC_membrane"/>
    <property type="match status" value="1"/>
</dbReference>
<dbReference type="GO" id="GO:0015421">
    <property type="term" value="F:ABC-type oligopeptide transporter activity"/>
    <property type="evidence" value="ECO:0007669"/>
    <property type="project" value="TreeGrafter"/>
</dbReference>
<dbReference type="GO" id="GO:0016887">
    <property type="term" value="F:ATP hydrolysis activity"/>
    <property type="evidence" value="ECO:0007669"/>
    <property type="project" value="InterPro"/>
</dbReference>
<feature type="transmembrane region" description="Helical" evidence="8">
    <location>
        <begin position="150"/>
        <end position="171"/>
    </location>
</feature>
<keyword evidence="6 8" id="KW-1133">Transmembrane helix</keyword>
<reference evidence="11 12" key="1">
    <citation type="submission" date="2018-05" db="EMBL/GenBank/DDBJ databases">
        <title>Genomic Encyclopedia of Type Strains, Phase IV (KMG-IV): sequencing the most valuable type-strain genomes for metagenomic binning, comparative biology and taxonomic classification.</title>
        <authorList>
            <person name="Goeker M."/>
        </authorList>
    </citation>
    <scope>NUCLEOTIDE SEQUENCE [LARGE SCALE GENOMIC DNA]</scope>
    <source>
        <strain evidence="11 12">DSM 24906</strain>
    </source>
</reference>
<feature type="transmembrane region" description="Helical" evidence="8">
    <location>
        <begin position="258"/>
        <end position="277"/>
    </location>
</feature>
<keyword evidence="2" id="KW-0813">Transport</keyword>
<dbReference type="PANTHER" id="PTHR43394">
    <property type="entry name" value="ATP-DEPENDENT PERMEASE MDL1, MITOCHONDRIAL"/>
    <property type="match status" value="1"/>
</dbReference>
<dbReference type="CDD" id="cd03254">
    <property type="entry name" value="ABCC_Glucan_exporter_like"/>
    <property type="match status" value="1"/>
</dbReference>
<dbReference type="InterPro" id="IPR011527">
    <property type="entry name" value="ABC1_TM_dom"/>
</dbReference>
<dbReference type="Gene3D" id="3.40.50.300">
    <property type="entry name" value="P-loop containing nucleotide triphosphate hydrolases"/>
    <property type="match status" value="1"/>
</dbReference>
<dbReference type="RefSeq" id="WP_109604508.1">
    <property type="nucleotide sequence ID" value="NZ_QGGI01000006.1"/>
</dbReference>
<organism evidence="11 12">
    <name type="scientific">Oceanotoga teriensis</name>
    <dbReference type="NCBI Taxonomy" id="515440"/>
    <lineage>
        <taxon>Bacteria</taxon>
        <taxon>Thermotogati</taxon>
        <taxon>Thermotogota</taxon>
        <taxon>Thermotogae</taxon>
        <taxon>Petrotogales</taxon>
        <taxon>Petrotogaceae</taxon>
        <taxon>Oceanotoga</taxon>
    </lineage>
</organism>
<evidence type="ECO:0000259" key="9">
    <source>
        <dbReference type="PROSITE" id="PS50893"/>
    </source>
</evidence>
<evidence type="ECO:0000256" key="5">
    <source>
        <dbReference type="ARBA" id="ARBA00022840"/>
    </source>
</evidence>
<proteinExistence type="predicted"/>
<dbReference type="InterPro" id="IPR027417">
    <property type="entry name" value="P-loop_NTPase"/>
</dbReference>
<dbReference type="PANTHER" id="PTHR43394:SF1">
    <property type="entry name" value="ATP-BINDING CASSETTE SUB-FAMILY B MEMBER 10, MITOCHONDRIAL"/>
    <property type="match status" value="1"/>
</dbReference>
<keyword evidence="12" id="KW-1185">Reference proteome</keyword>
<dbReference type="AlphaFoldDB" id="A0AA45C7D6"/>
<dbReference type="SUPFAM" id="SSF52540">
    <property type="entry name" value="P-loop containing nucleoside triphosphate hydrolases"/>
    <property type="match status" value="1"/>
</dbReference>
<feature type="transmembrane region" description="Helical" evidence="8">
    <location>
        <begin position="34"/>
        <end position="51"/>
    </location>
</feature>
<protein>
    <submittedName>
        <fullName evidence="11">ATP-binding cassette subfamily B protein</fullName>
    </submittedName>
</protein>
<dbReference type="GO" id="GO:0005524">
    <property type="term" value="F:ATP binding"/>
    <property type="evidence" value="ECO:0007669"/>
    <property type="project" value="UniProtKB-KW"/>
</dbReference>
<dbReference type="FunFam" id="3.40.50.300:FF:000287">
    <property type="entry name" value="Multidrug ABC transporter ATP-binding protein"/>
    <property type="match status" value="1"/>
</dbReference>
<dbReference type="InterPro" id="IPR003593">
    <property type="entry name" value="AAA+_ATPase"/>
</dbReference>
<dbReference type="PROSITE" id="PS50929">
    <property type="entry name" value="ABC_TM1F"/>
    <property type="match status" value="1"/>
</dbReference>
<name>A0AA45C7D6_9BACT</name>
<gene>
    <name evidence="11" type="ORF">C7380_10668</name>
</gene>
<keyword evidence="7 8" id="KW-0472">Membrane</keyword>
<evidence type="ECO:0000256" key="6">
    <source>
        <dbReference type="ARBA" id="ARBA00022989"/>
    </source>
</evidence>